<organism evidence="1 2">
    <name type="scientific">Monilinia fructigena</name>
    <dbReference type="NCBI Taxonomy" id="38457"/>
    <lineage>
        <taxon>Eukaryota</taxon>
        <taxon>Fungi</taxon>
        <taxon>Dikarya</taxon>
        <taxon>Ascomycota</taxon>
        <taxon>Pezizomycotina</taxon>
        <taxon>Leotiomycetes</taxon>
        <taxon>Helotiales</taxon>
        <taxon>Sclerotiniaceae</taxon>
        <taxon>Monilinia</taxon>
    </lineage>
</organism>
<keyword evidence="2" id="KW-1185">Reference proteome</keyword>
<protein>
    <submittedName>
        <fullName evidence="1">Uncharacterized protein</fullName>
    </submittedName>
</protein>
<name>A0A395IQW4_9HELO</name>
<accession>A0A395IQW4</accession>
<sequence length="137" mass="15769">MTETTFSPLRRDYIDRAFYTRPPAWRVCATKFRTDGILLPFGQSRKDFNMPNPTLFQSTDFWPMMDSADPLEGWAFEEYLPGIMKGCGIEKHHFDRIELSNIGDSGYIGPVKLLMTFAPCLKRKSQKSTCHSPCLIH</sequence>
<dbReference type="Proteomes" id="UP000249056">
    <property type="component" value="Unassembled WGS sequence"/>
</dbReference>
<comment type="caution">
    <text evidence="1">The sequence shown here is derived from an EMBL/GenBank/DDBJ whole genome shotgun (WGS) entry which is preliminary data.</text>
</comment>
<evidence type="ECO:0000313" key="2">
    <source>
        <dbReference type="Proteomes" id="UP000249056"/>
    </source>
</evidence>
<proteinExistence type="predicted"/>
<dbReference type="AlphaFoldDB" id="A0A395IQW4"/>
<dbReference type="OrthoDB" id="5282002at2759"/>
<gene>
    <name evidence="1" type="ORF">DID88_005012</name>
</gene>
<dbReference type="EMBL" id="QKRW01000024">
    <property type="protein sequence ID" value="RAL62446.1"/>
    <property type="molecule type" value="Genomic_DNA"/>
</dbReference>
<reference evidence="1 2" key="1">
    <citation type="submission" date="2018-06" db="EMBL/GenBank/DDBJ databases">
        <title>Genome Sequence of the Brown Rot Fungal Pathogen Monilinia fructigena.</title>
        <authorList>
            <person name="Landi L."/>
            <person name="De Miccolis Angelini R.M."/>
            <person name="Pollastro S."/>
            <person name="Abate D."/>
            <person name="Faretra F."/>
            <person name="Romanazzi G."/>
        </authorList>
    </citation>
    <scope>NUCLEOTIDE SEQUENCE [LARGE SCALE GENOMIC DNA]</scope>
    <source>
        <strain evidence="1 2">Mfrg269</strain>
    </source>
</reference>
<evidence type="ECO:0000313" key="1">
    <source>
        <dbReference type="EMBL" id="RAL62446.1"/>
    </source>
</evidence>